<dbReference type="AlphaFoldDB" id="A0A0F9IJS0"/>
<organism evidence="1">
    <name type="scientific">marine sediment metagenome</name>
    <dbReference type="NCBI Taxonomy" id="412755"/>
    <lineage>
        <taxon>unclassified sequences</taxon>
        <taxon>metagenomes</taxon>
        <taxon>ecological metagenomes</taxon>
    </lineage>
</organism>
<name>A0A0F9IJS0_9ZZZZ</name>
<accession>A0A0F9IJS0</accession>
<proteinExistence type="predicted"/>
<comment type="caution">
    <text evidence="1">The sequence shown here is derived from an EMBL/GenBank/DDBJ whole genome shotgun (WGS) entry which is preliminary data.</text>
</comment>
<gene>
    <name evidence="1" type="ORF">LCGC14_1649660</name>
</gene>
<reference evidence="1" key="1">
    <citation type="journal article" date="2015" name="Nature">
        <title>Complex archaea that bridge the gap between prokaryotes and eukaryotes.</title>
        <authorList>
            <person name="Spang A."/>
            <person name="Saw J.H."/>
            <person name="Jorgensen S.L."/>
            <person name="Zaremba-Niedzwiedzka K."/>
            <person name="Martijn J."/>
            <person name="Lind A.E."/>
            <person name="van Eijk R."/>
            <person name="Schleper C."/>
            <person name="Guy L."/>
            <person name="Ettema T.J."/>
        </authorList>
    </citation>
    <scope>NUCLEOTIDE SEQUENCE</scope>
</reference>
<evidence type="ECO:0000313" key="1">
    <source>
        <dbReference type="EMBL" id="KKM20024.1"/>
    </source>
</evidence>
<feature type="non-terminal residue" evidence="1">
    <location>
        <position position="1"/>
    </location>
</feature>
<sequence length="146" mass="15828">AGSRLRHDAMSELTAESKLDVGGMLAALLACPSLRAAFELQARTQRVFYRIAAEIAGGECPVSLPAADVFSIERNFFSTFFLAVTRQLVGESRFLPLYAMVNQGIYFTGLNPNLGSVIIGALLLLAVLMNDVFCKMALSYSTKKKA</sequence>
<dbReference type="EMBL" id="LAZR01013855">
    <property type="protein sequence ID" value="KKM20024.1"/>
    <property type="molecule type" value="Genomic_DNA"/>
</dbReference>
<protein>
    <submittedName>
        <fullName evidence="1">Uncharacterized protein</fullName>
    </submittedName>
</protein>